<proteinExistence type="predicted"/>
<gene>
    <name evidence="1" type="ORF">LCGC14_2279530</name>
</gene>
<organism evidence="1">
    <name type="scientific">marine sediment metagenome</name>
    <dbReference type="NCBI Taxonomy" id="412755"/>
    <lineage>
        <taxon>unclassified sequences</taxon>
        <taxon>metagenomes</taxon>
        <taxon>ecological metagenomes</taxon>
    </lineage>
</organism>
<name>A0A0F9CUG7_9ZZZZ</name>
<evidence type="ECO:0000313" key="1">
    <source>
        <dbReference type="EMBL" id="KKL53033.1"/>
    </source>
</evidence>
<reference evidence="1" key="1">
    <citation type="journal article" date="2015" name="Nature">
        <title>Complex archaea that bridge the gap between prokaryotes and eukaryotes.</title>
        <authorList>
            <person name="Spang A."/>
            <person name="Saw J.H."/>
            <person name="Jorgensen S.L."/>
            <person name="Zaremba-Niedzwiedzka K."/>
            <person name="Martijn J."/>
            <person name="Lind A.E."/>
            <person name="van Eijk R."/>
            <person name="Schleper C."/>
            <person name="Guy L."/>
            <person name="Ettema T.J."/>
        </authorList>
    </citation>
    <scope>NUCLEOTIDE SEQUENCE</scope>
</reference>
<sequence>NRAWAHRATVYCCGDNLDEDLVLGAEKSDVIGVGTSGSFDRCILIGNHAPRTTTTQGMRLYNMHFDSDTVGILWSLTAISSGIKFLGCTFGGRDAAQTSAILGTACTWIEVSNCMWETSEDNFVTASISIAAGAAVGLNIHNNFIKGSIGILINGSATAVGGSLLIDHNVLHVANETITDSSSLAIVTNNQLITLSSTATTTDGYTGNLALWSNNLLTGSTKTDQIPFISETE</sequence>
<evidence type="ECO:0008006" key="2">
    <source>
        <dbReference type="Google" id="ProtNLM"/>
    </source>
</evidence>
<feature type="non-terminal residue" evidence="1">
    <location>
        <position position="1"/>
    </location>
</feature>
<accession>A0A0F9CUG7</accession>
<dbReference type="AlphaFoldDB" id="A0A0F9CUG7"/>
<protein>
    <recommendedName>
        <fullName evidence="2">Right handed beta helix domain-containing protein</fullName>
    </recommendedName>
</protein>
<comment type="caution">
    <text evidence="1">The sequence shown here is derived from an EMBL/GenBank/DDBJ whole genome shotgun (WGS) entry which is preliminary data.</text>
</comment>
<dbReference type="EMBL" id="LAZR01031677">
    <property type="protein sequence ID" value="KKL53033.1"/>
    <property type="molecule type" value="Genomic_DNA"/>
</dbReference>